<feature type="transmembrane region" description="Helical" evidence="1">
    <location>
        <begin position="326"/>
        <end position="350"/>
    </location>
</feature>
<dbReference type="Proteomes" id="UP000000442">
    <property type="component" value="Chromosome"/>
</dbReference>
<keyword evidence="1" id="KW-1133">Transmembrane helix</keyword>
<dbReference type="AlphaFoldDB" id="C0QFF6"/>
<dbReference type="STRING" id="177437.HRM2_02300"/>
<feature type="transmembrane region" description="Helical" evidence="1">
    <location>
        <begin position="219"/>
        <end position="239"/>
    </location>
</feature>
<organism evidence="2 3">
    <name type="scientific">Desulforapulum autotrophicum (strain ATCC 43914 / DSM 3382 / VKM B-1955 / HRM2)</name>
    <name type="common">Desulfobacterium autotrophicum</name>
    <dbReference type="NCBI Taxonomy" id="177437"/>
    <lineage>
        <taxon>Bacteria</taxon>
        <taxon>Pseudomonadati</taxon>
        <taxon>Thermodesulfobacteriota</taxon>
        <taxon>Desulfobacteria</taxon>
        <taxon>Desulfobacterales</taxon>
        <taxon>Desulfobacteraceae</taxon>
        <taxon>Desulforapulum</taxon>
    </lineage>
</organism>
<keyword evidence="3" id="KW-1185">Reference proteome</keyword>
<protein>
    <submittedName>
        <fullName evidence="2">Conserved hypothetical transmembrane protein</fullName>
    </submittedName>
</protein>
<feature type="transmembrane region" description="Helical" evidence="1">
    <location>
        <begin position="153"/>
        <end position="176"/>
    </location>
</feature>
<feature type="transmembrane region" description="Helical" evidence="1">
    <location>
        <begin position="288"/>
        <end position="306"/>
    </location>
</feature>
<dbReference type="InterPro" id="IPR038880">
    <property type="entry name" value="MJ0871-like"/>
</dbReference>
<feature type="transmembrane region" description="Helical" evidence="1">
    <location>
        <begin position="126"/>
        <end position="146"/>
    </location>
</feature>
<keyword evidence="1 2" id="KW-0812">Transmembrane</keyword>
<dbReference type="PANTHER" id="PTHR38139:SF1">
    <property type="entry name" value="NUCLEOSIDE TRANSPORTER_FEOB GTPASE GATE DOMAIN-CONTAINING PROTEIN"/>
    <property type="match status" value="1"/>
</dbReference>
<dbReference type="EMBL" id="CP001087">
    <property type="protein sequence ID" value="ACN13352.1"/>
    <property type="molecule type" value="Genomic_DNA"/>
</dbReference>
<proteinExistence type="predicted"/>
<dbReference type="OrthoDB" id="5453678at2"/>
<reference evidence="2 3" key="1">
    <citation type="journal article" date="2009" name="Environ. Microbiol.">
        <title>Genome sequence of Desulfobacterium autotrophicum HRM2, a marine sulfate reducer oxidizing organic carbon completely to carbon dioxide.</title>
        <authorList>
            <person name="Strittmatter A.W."/>
            <person name="Liesegang H."/>
            <person name="Rabus R."/>
            <person name="Decker I."/>
            <person name="Amann J."/>
            <person name="Andres S."/>
            <person name="Henne A."/>
            <person name="Fricke W.F."/>
            <person name="Martinez-Arias R."/>
            <person name="Bartels D."/>
            <person name="Goesmann A."/>
            <person name="Krause L."/>
            <person name="Puehler A."/>
            <person name="Klenk H.P."/>
            <person name="Richter M."/>
            <person name="Schuler M."/>
            <person name="Gloeckner F.O."/>
            <person name="Meyerdierks A."/>
            <person name="Gottschalk G."/>
            <person name="Amann R."/>
        </authorList>
    </citation>
    <scope>NUCLEOTIDE SEQUENCE [LARGE SCALE GENOMIC DNA]</scope>
    <source>
        <strain evidence="3">ATCC 43914 / DSM 3382 / HRM2</strain>
    </source>
</reference>
<dbReference type="KEGG" id="dat:HRM2_02300"/>
<gene>
    <name evidence="2" type="ordered locus">HRM2_02300</name>
</gene>
<evidence type="ECO:0000313" key="2">
    <source>
        <dbReference type="EMBL" id="ACN13352.1"/>
    </source>
</evidence>
<name>C0QFF6_DESAH</name>
<evidence type="ECO:0000256" key="1">
    <source>
        <dbReference type="SAM" id="Phobius"/>
    </source>
</evidence>
<dbReference type="HOGENOM" id="CLU_048086_2_2_7"/>
<dbReference type="RefSeq" id="WP_012662601.1">
    <property type="nucleotide sequence ID" value="NC_012108.1"/>
</dbReference>
<feature type="transmembrane region" description="Helical" evidence="1">
    <location>
        <begin position="45"/>
        <end position="67"/>
    </location>
</feature>
<dbReference type="PANTHER" id="PTHR38139">
    <property type="entry name" value="GATE DOMAIN-CONTAINING PROTEIN"/>
    <property type="match status" value="1"/>
</dbReference>
<feature type="transmembrane region" description="Helical" evidence="1">
    <location>
        <begin position="88"/>
        <end position="106"/>
    </location>
</feature>
<accession>C0QFF6</accession>
<keyword evidence="1" id="KW-0472">Membrane</keyword>
<sequence length="351" mass="38626">MKKKKNQKKQLAVSLIITLMLVGGGLSTGRPVDTATLVNRLFFPLFRLMVFITLGLAAGQVIEATGWTRQLSVVARPFFRFSNLGNRCSAAFTAAFVSGVAANAMLLEFFKQKKITKAQLFLTNYINQLPAFFLHLPTTFFIVVPLTGRAGIFYFLLTFSATLLRTLCFLVFGFWYKPLASKTGLIPENNPEERAGERPGAQEVLNGIRTKLPSRIMGIAVYVLPIYTLVFVLNTNGFFEFLNQTVSHTLTLSFMPVESLSVVVLSFAAEFTSGFAAAGALMNAGVLTTKQTVIALLMGNVIAFPLRALRHQIPRYMGIFSPKMGLSLLVSGQFFRITSIIIVGLIYYGVA</sequence>
<evidence type="ECO:0000313" key="3">
    <source>
        <dbReference type="Proteomes" id="UP000000442"/>
    </source>
</evidence>
<dbReference type="eggNOG" id="COG3366">
    <property type="taxonomic scope" value="Bacteria"/>
</dbReference>